<gene>
    <name evidence="2" type="ordered locus">CFU_2803</name>
</gene>
<reference evidence="2 3" key="4">
    <citation type="journal article" date="2010" name="Environ. Microbiol.">
        <title>The bacterial genus Collimonas: mycophagy, weathering and other adaptive solutions to life in oligotrophic soil environments.</title>
        <authorList>
            <person name="Leveau J.H."/>
            <person name="Uroz S."/>
            <person name="de Boer W."/>
        </authorList>
    </citation>
    <scope>NUCLEOTIDE SEQUENCE [LARGE SCALE GENOMIC DNA]</scope>
    <source>
        <strain evidence="2 3">Ter331</strain>
    </source>
</reference>
<dbReference type="RefSeq" id="WP_014006782.1">
    <property type="nucleotide sequence ID" value="NC_015856.1"/>
</dbReference>
<reference evidence="3" key="6">
    <citation type="submission" date="2011-05" db="EMBL/GenBank/DDBJ databases">
        <title>Complete sequence of Collimonas fungivorans Ter331.</title>
        <authorList>
            <person name="Leveau J.H."/>
        </authorList>
    </citation>
    <scope>NUCLEOTIDE SEQUENCE [LARGE SCALE GENOMIC DNA]</scope>
    <source>
        <strain evidence="3">Ter331</strain>
    </source>
</reference>
<reference evidence="2 3" key="3">
    <citation type="journal article" date="2008" name="FEMS Microbiol. Ecol.">
        <title>Identification and characterization of genes underlying chitinolysis in Collimonas fungivorans Ter331.</title>
        <authorList>
            <person name="Fritsche K."/>
            <person name="de Boer W."/>
            <person name="Gerards S."/>
            <person name="van den Berg M."/>
            <person name="van Veen J.A."/>
            <person name="Leveau J.H."/>
        </authorList>
    </citation>
    <scope>NUCLEOTIDE SEQUENCE [LARGE SCALE GENOMIC DNA]</scope>
    <source>
        <strain evidence="2 3">Ter331</strain>
    </source>
</reference>
<protein>
    <submittedName>
        <fullName evidence="2">PAAR motif family</fullName>
    </submittedName>
</protein>
<evidence type="ECO:0000313" key="2">
    <source>
        <dbReference type="EMBL" id="AEK62629.1"/>
    </source>
</evidence>
<sequence length="87" mass="9008">MRGVIRKGDSTSHGGKVVTGQEKSLVMERPVACVGDRCTCPMPGHHDCVIVEGDPAVQIDGKNVAFDGHKTSCGAALISSITSSGRT</sequence>
<organism evidence="2 3">
    <name type="scientific">Collimonas fungivorans (strain Ter331)</name>
    <dbReference type="NCBI Taxonomy" id="1005048"/>
    <lineage>
        <taxon>Bacteria</taxon>
        <taxon>Pseudomonadati</taxon>
        <taxon>Pseudomonadota</taxon>
        <taxon>Betaproteobacteria</taxon>
        <taxon>Burkholderiales</taxon>
        <taxon>Oxalobacteraceae</taxon>
        <taxon>Collimonas</taxon>
    </lineage>
</organism>
<feature type="compositionally biased region" description="Basic and acidic residues" evidence="1">
    <location>
        <begin position="1"/>
        <end position="10"/>
    </location>
</feature>
<dbReference type="HOGENOM" id="CLU_148568_4_2_4"/>
<dbReference type="Gene3D" id="2.60.200.60">
    <property type="match status" value="1"/>
</dbReference>
<dbReference type="STRING" id="1005048.CFU_2803"/>
<dbReference type="EMBL" id="CP002745">
    <property type="protein sequence ID" value="AEK62629.1"/>
    <property type="molecule type" value="Genomic_DNA"/>
</dbReference>
<reference evidence="2 3" key="2">
    <citation type="journal article" date="2006" name="J. Microbiol. Methods">
        <title>Genomic flank-sequencing of plasposon insertion sites for rapid identification of functional genes.</title>
        <authorList>
            <person name="Leveau J.H."/>
            <person name="Gerards S."/>
            <person name="Fritsche K."/>
            <person name="Zondag G."/>
            <person name="van Veen J.A."/>
        </authorList>
    </citation>
    <scope>NUCLEOTIDE SEQUENCE [LARGE SCALE GENOMIC DNA]</scope>
    <source>
        <strain evidence="2 3">Ter331</strain>
    </source>
</reference>
<dbReference type="eggNOG" id="COG4104">
    <property type="taxonomic scope" value="Bacteria"/>
</dbReference>
<accession>G0A9K6</accession>
<dbReference type="Pfam" id="PF05488">
    <property type="entry name" value="PAAR_motif"/>
    <property type="match status" value="1"/>
</dbReference>
<evidence type="ECO:0000256" key="1">
    <source>
        <dbReference type="SAM" id="MobiDB-lite"/>
    </source>
</evidence>
<proteinExistence type="predicted"/>
<reference evidence="2 3" key="5">
    <citation type="journal article" date="2011" name="ISME J.">
        <title>Dual transcriptional profiling of a bacterial/fungal confrontation: Collimonas fungivorans versus Aspergillus niger.</title>
        <authorList>
            <person name="Mela F."/>
            <person name="Fritsche K."/>
            <person name="de Boer W."/>
            <person name="van Veen J.A."/>
            <person name="de Graaff L.H."/>
            <person name="van den Berg M."/>
            <person name="Leveau J.H."/>
        </authorList>
    </citation>
    <scope>NUCLEOTIDE SEQUENCE [LARGE SCALE GENOMIC DNA]</scope>
    <source>
        <strain evidence="2 3">Ter331</strain>
    </source>
</reference>
<dbReference type="AlphaFoldDB" id="G0A9K6"/>
<evidence type="ECO:0000313" key="3">
    <source>
        <dbReference type="Proteomes" id="UP000008392"/>
    </source>
</evidence>
<dbReference type="Proteomes" id="UP000008392">
    <property type="component" value="Chromosome"/>
</dbReference>
<feature type="region of interest" description="Disordered" evidence="1">
    <location>
        <begin position="1"/>
        <end position="21"/>
    </location>
</feature>
<dbReference type="KEGG" id="cfu:CFU_2803"/>
<dbReference type="CDD" id="cd14744">
    <property type="entry name" value="PAAR_CT_2"/>
    <property type="match status" value="1"/>
</dbReference>
<name>G0A9K6_COLFT</name>
<keyword evidence="3" id="KW-1185">Reference proteome</keyword>
<dbReference type="InterPro" id="IPR008727">
    <property type="entry name" value="PAAR_motif"/>
</dbReference>
<reference evidence="2 3" key="1">
    <citation type="journal article" date="2004" name="Environ. Microbiol.">
        <title>Phylogeny-function analysis of (meta)genomic libraries: screening for expression of ribosomal RNA genes by large-insert library fluorescent in situ hybridization (LIL-FISH).</title>
        <authorList>
            <person name="Leveau J.H."/>
            <person name="Gerards S."/>
            <person name="de Boer W."/>
            <person name="van Veen J.A."/>
        </authorList>
    </citation>
    <scope>NUCLEOTIDE SEQUENCE [LARGE SCALE GENOMIC DNA]</scope>
    <source>
        <strain evidence="2 3">Ter331</strain>
    </source>
</reference>